<dbReference type="Pfam" id="PF00593">
    <property type="entry name" value="TonB_dep_Rec_b-barrel"/>
    <property type="match status" value="1"/>
</dbReference>
<evidence type="ECO:0000256" key="14">
    <source>
        <dbReference type="PROSITE-ProRule" id="PRU01360"/>
    </source>
</evidence>
<evidence type="ECO:0000256" key="13">
    <source>
        <dbReference type="ARBA" id="ARBA00023237"/>
    </source>
</evidence>
<comment type="similarity">
    <text evidence="2 14 15">Belongs to the TonB-dependent receptor family.</text>
</comment>
<dbReference type="GO" id="GO:0015344">
    <property type="term" value="F:siderophore uptake transmembrane transporter activity"/>
    <property type="evidence" value="ECO:0007669"/>
    <property type="project" value="TreeGrafter"/>
</dbReference>
<keyword evidence="13 14" id="KW-0998">Cell outer membrane</keyword>
<gene>
    <name evidence="18" type="ORF">MORIYA_2144</name>
</gene>
<dbReference type="InterPro" id="IPR012910">
    <property type="entry name" value="Plug_dom"/>
</dbReference>
<dbReference type="EMBL" id="LS483250">
    <property type="protein sequence ID" value="SQD78622.1"/>
    <property type="molecule type" value="Genomic_DNA"/>
</dbReference>
<dbReference type="GO" id="GO:0015891">
    <property type="term" value="P:siderophore transport"/>
    <property type="evidence" value="ECO:0007669"/>
    <property type="project" value="InterPro"/>
</dbReference>
<keyword evidence="3 14" id="KW-0813">Transport</keyword>
<proteinExistence type="inferred from homology"/>
<feature type="domain" description="TonB-dependent receptor plug" evidence="17">
    <location>
        <begin position="69"/>
        <end position="167"/>
    </location>
</feature>
<dbReference type="Pfam" id="PF07715">
    <property type="entry name" value="Plug"/>
    <property type="match status" value="1"/>
</dbReference>
<keyword evidence="8" id="KW-0408">Iron</keyword>
<keyword evidence="12 18" id="KW-0675">Receptor</keyword>
<dbReference type="SUPFAM" id="SSF56935">
    <property type="entry name" value="Porins"/>
    <property type="match status" value="1"/>
</dbReference>
<evidence type="ECO:0000256" key="12">
    <source>
        <dbReference type="ARBA" id="ARBA00023170"/>
    </source>
</evidence>
<dbReference type="PANTHER" id="PTHR32552:SF68">
    <property type="entry name" value="FERRICHROME OUTER MEMBRANE TRANSPORTER_PHAGE RECEPTOR"/>
    <property type="match status" value="1"/>
</dbReference>
<dbReference type="KEGG" id="mya:MORIYA_2144"/>
<evidence type="ECO:0000256" key="9">
    <source>
        <dbReference type="ARBA" id="ARBA00023065"/>
    </source>
</evidence>
<dbReference type="AlphaFoldDB" id="A0A330LQA5"/>
<evidence type="ECO:0000256" key="6">
    <source>
        <dbReference type="ARBA" id="ARBA00022692"/>
    </source>
</evidence>
<keyword evidence="19" id="KW-1185">Reference proteome</keyword>
<comment type="subcellular location">
    <subcellularLocation>
        <location evidence="1 14">Cell outer membrane</location>
        <topology evidence="1 14">Multi-pass membrane protein</topology>
    </subcellularLocation>
</comment>
<dbReference type="InterPro" id="IPR036942">
    <property type="entry name" value="Beta-barrel_TonB_sf"/>
</dbReference>
<dbReference type="NCBIfam" id="TIGR01783">
    <property type="entry name" value="TonB-siderophor"/>
    <property type="match status" value="1"/>
</dbReference>
<sequence length="702" mass="78131">MDVLSYKGFIYMNTQVKFISAVISTILYSQASLAQAVPADSTETMTVVGYQQHYKIDQAHAAMRSDVSLLETPQMVTVIPAEVLEDQLVVTLGDALRNDASVSLGRVTSDRERFSLRGFSLDENTNILKDGHQHFAKYRMPMALIDNVEVLKGPSSLLYGQSAPGGIVNLVTKKPSNESSVKFAVKGDDDGSFRHSIDATGSLNDNKTIRYRAIIEQQNNNSWREYQDGSNLESESLVGSLVTEFDVTDALTIALHYDKLDDVSGQDSGALVDDHGNVIGGDSTIWDMPWTKIDAQSENYGVDVTYQVNSYWQVATGYNNQHNERERWESKPQTGKYDPLDGSYGNKPYNKLEDWQQQSFYFDLIGSVTTGGISHELLVGGNYLAHEYTSLKVKGDKFDGNINDGTIMDQPELDYADGDAKTEDYKYYGIYVQDLVTLNDQWQVLVGVRYDRQDKTDANNNVVLPKFGVIYHPQDNASIYANYSESFEPLGRVLEDGLSGNNGMELDPVKGKMYELGTKWQVMNNKLAINAAIFDITRSNIVLTEDASDGDITTQGGEQHHQGVELSAIGKVSANLSLITSVMYLDANYEKHNKLAGNRPEDVPEWTASIWSKYAFTEQLSVNLGAYYEGERYGDEANEFLKDSYIRIDTGINYQTSVAGNALQLRLNIDNLFDTDYLAGGENGEVNVGEPRTFKFGISYTL</sequence>
<keyword evidence="5" id="KW-0410">Iron transport</keyword>
<protein>
    <submittedName>
        <fullName evidence="18">Putative TonB-dependent siderophore receptor</fullName>
    </submittedName>
</protein>
<evidence type="ECO:0000256" key="15">
    <source>
        <dbReference type="RuleBase" id="RU003357"/>
    </source>
</evidence>
<evidence type="ECO:0000256" key="7">
    <source>
        <dbReference type="ARBA" id="ARBA00022729"/>
    </source>
</evidence>
<evidence type="ECO:0000256" key="1">
    <source>
        <dbReference type="ARBA" id="ARBA00004571"/>
    </source>
</evidence>
<name>A0A330LQA5_9GAMM</name>
<dbReference type="InterPro" id="IPR000531">
    <property type="entry name" value="Beta-barrel_TonB"/>
</dbReference>
<dbReference type="InterPro" id="IPR037066">
    <property type="entry name" value="Plug_dom_sf"/>
</dbReference>
<dbReference type="InterPro" id="IPR039426">
    <property type="entry name" value="TonB-dep_rcpt-like"/>
</dbReference>
<keyword evidence="11 14" id="KW-0472">Membrane</keyword>
<evidence type="ECO:0000313" key="19">
    <source>
        <dbReference type="Proteomes" id="UP000250163"/>
    </source>
</evidence>
<keyword evidence="7" id="KW-0732">Signal</keyword>
<evidence type="ECO:0000256" key="2">
    <source>
        <dbReference type="ARBA" id="ARBA00009810"/>
    </source>
</evidence>
<evidence type="ECO:0000259" key="16">
    <source>
        <dbReference type="Pfam" id="PF00593"/>
    </source>
</evidence>
<dbReference type="PANTHER" id="PTHR32552">
    <property type="entry name" value="FERRICHROME IRON RECEPTOR-RELATED"/>
    <property type="match status" value="1"/>
</dbReference>
<feature type="domain" description="TonB-dependent receptor-like beta-barrel" evidence="16">
    <location>
        <begin position="247"/>
        <end position="672"/>
    </location>
</feature>
<evidence type="ECO:0000256" key="11">
    <source>
        <dbReference type="ARBA" id="ARBA00023136"/>
    </source>
</evidence>
<dbReference type="Proteomes" id="UP000250163">
    <property type="component" value="Chromosome MORIYA"/>
</dbReference>
<keyword evidence="9" id="KW-0406">Ion transport</keyword>
<evidence type="ECO:0000256" key="8">
    <source>
        <dbReference type="ARBA" id="ARBA00023004"/>
    </source>
</evidence>
<dbReference type="Gene3D" id="2.170.130.10">
    <property type="entry name" value="TonB-dependent receptor, plug domain"/>
    <property type="match status" value="1"/>
</dbReference>
<keyword evidence="6 14" id="KW-0812">Transmembrane</keyword>
<dbReference type="OrthoDB" id="127311at2"/>
<keyword evidence="4 14" id="KW-1134">Transmembrane beta strand</keyword>
<organism evidence="18 19">
    <name type="scientific">Moritella yayanosii</name>
    <dbReference type="NCBI Taxonomy" id="69539"/>
    <lineage>
        <taxon>Bacteria</taxon>
        <taxon>Pseudomonadati</taxon>
        <taxon>Pseudomonadota</taxon>
        <taxon>Gammaproteobacteria</taxon>
        <taxon>Alteromonadales</taxon>
        <taxon>Moritellaceae</taxon>
        <taxon>Moritella</taxon>
    </lineage>
</organism>
<keyword evidence="10 15" id="KW-0798">TonB box</keyword>
<dbReference type="PROSITE" id="PS52016">
    <property type="entry name" value="TONB_DEPENDENT_REC_3"/>
    <property type="match status" value="1"/>
</dbReference>
<evidence type="ECO:0000256" key="3">
    <source>
        <dbReference type="ARBA" id="ARBA00022448"/>
    </source>
</evidence>
<dbReference type="GO" id="GO:0038023">
    <property type="term" value="F:signaling receptor activity"/>
    <property type="evidence" value="ECO:0007669"/>
    <property type="project" value="InterPro"/>
</dbReference>
<evidence type="ECO:0000313" key="18">
    <source>
        <dbReference type="EMBL" id="SQD78622.1"/>
    </source>
</evidence>
<dbReference type="Gene3D" id="2.40.170.20">
    <property type="entry name" value="TonB-dependent receptor, beta-barrel domain"/>
    <property type="match status" value="1"/>
</dbReference>
<evidence type="ECO:0000256" key="10">
    <source>
        <dbReference type="ARBA" id="ARBA00023077"/>
    </source>
</evidence>
<evidence type="ECO:0000256" key="4">
    <source>
        <dbReference type="ARBA" id="ARBA00022452"/>
    </source>
</evidence>
<dbReference type="InterPro" id="IPR010105">
    <property type="entry name" value="TonB_sidphr_rcpt"/>
</dbReference>
<evidence type="ECO:0000256" key="5">
    <source>
        <dbReference type="ARBA" id="ARBA00022496"/>
    </source>
</evidence>
<reference evidence="19" key="1">
    <citation type="submission" date="2018-05" db="EMBL/GenBank/DDBJ databases">
        <authorList>
            <person name="Cea G.-C."/>
            <person name="William W."/>
        </authorList>
    </citation>
    <scope>NUCLEOTIDE SEQUENCE [LARGE SCALE GENOMIC DNA]</scope>
    <source>
        <strain evidence="19">DB21MT 5</strain>
    </source>
</reference>
<dbReference type="GO" id="GO:0009279">
    <property type="term" value="C:cell outer membrane"/>
    <property type="evidence" value="ECO:0007669"/>
    <property type="project" value="UniProtKB-SubCell"/>
</dbReference>
<evidence type="ECO:0000259" key="17">
    <source>
        <dbReference type="Pfam" id="PF07715"/>
    </source>
</evidence>
<accession>A0A330LQA5</accession>
<dbReference type="CDD" id="cd01347">
    <property type="entry name" value="ligand_gated_channel"/>
    <property type="match status" value="1"/>
</dbReference>